<keyword evidence="3" id="KW-1185">Reference proteome</keyword>
<evidence type="ECO:0000313" key="2">
    <source>
        <dbReference type="EMBL" id="PHN06915.1"/>
    </source>
</evidence>
<reference evidence="2 3" key="1">
    <citation type="submission" date="2017-10" db="EMBL/GenBank/DDBJ databases">
        <title>The draft genome sequence of Lewinella nigricans NBRC 102662.</title>
        <authorList>
            <person name="Wang K."/>
        </authorList>
    </citation>
    <scope>NUCLEOTIDE SEQUENCE [LARGE SCALE GENOMIC DNA]</scope>
    <source>
        <strain evidence="2 3">NBRC 102662</strain>
    </source>
</reference>
<gene>
    <name evidence="2" type="ORF">CRP01_08850</name>
</gene>
<dbReference type="Proteomes" id="UP000223913">
    <property type="component" value="Unassembled WGS sequence"/>
</dbReference>
<dbReference type="EMBL" id="PDUD01000013">
    <property type="protein sequence ID" value="PHN06915.1"/>
    <property type="molecule type" value="Genomic_DNA"/>
</dbReference>
<dbReference type="SUPFAM" id="SSF109854">
    <property type="entry name" value="DinB/YfiT-like putative metalloenzymes"/>
    <property type="match status" value="1"/>
</dbReference>
<dbReference type="Pfam" id="PF12867">
    <property type="entry name" value="DinB_2"/>
    <property type="match status" value="1"/>
</dbReference>
<evidence type="ECO:0000259" key="1">
    <source>
        <dbReference type="Pfam" id="PF12867"/>
    </source>
</evidence>
<dbReference type="OrthoDB" id="954225at2"/>
<dbReference type="InterPro" id="IPR034660">
    <property type="entry name" value="DinB/YfiT-like"/>
</dbReference>
<accession>A0A2D0NEL6</accession>
<comment type="caution">
    <text evidence="2">The sequence shown here is derived from an EMBL/GenBank/DDBJ whole genome shotgun (WGS) entry which is preliminary data.</text>
</comment>
<dbReference type="Gene3D" id="1.20.120.450">
    <property type="entry name" value="dinb family like domain"/>
    <property type="match status" value="1"/>
</dbReference>
<protein>
    <recommendedName>
        <fullName evidence="1">DinB-like domain-containing protein</fullName>
    </recommendedName>
</protein>
<proteinExistence type="predicted"/>
<feature type="domain" description="DinB-like" evidence="1">
    <location>
        <begin position="24"/>
        <end position="174"/>
    </location>
</feature>
<organism evidence="2 3">
    <name type="scientific">Flavilitoribacter nigricans (strain ATCC 23147 / DSM 23189 / NBRC 102662 / NCIMB 1420 / SS-2)</name>
    <name type="common">Lewinella nigricans</name>
    <dbReference type="NCBI Taxonomy" id="1122177"/>
    <lineage>
        <taxon>Bacteria</taxon>
        <taxon>Pseudomonadati</taxon>
        <taxon>Bacteroidota</taxon>
        <taxon>Saprospiria</taxon>
        <taxon>Saprospirales</taxon>
        <taxon>Lewinellaceae</taxon>
        <taxon>Flavilitoribacter</taxon>
    </lineage>
</organism>
<dbReference type="RefSeq" id="WP_099149666.1">
    <property type="nucleotide sequence ID" value="NZ_PDUD01000013.1"/>
</dbReference>
<name>A0A2D0NEL6_FLAN2</name>
<dbReference type="InterPro" id="IPR024775">
    <property type="entry name" value="DinB-like"/>
</dbReference>
<dbReference type="AlphaFoldDB" id="A0A2D0NEL6"/>
<sequence length="177" mass="20181">MKDRSPTVPDKTTIARELSAAFLRVREELQSLSETAYLQKPGDRWSPAEQLEHLILSSIPIVGALGKDRDWFDQFGPPSHPDKGHKALASHYKFVLSTGLKAPSRFVPESGKVYDIDQQLKSWKRLEDGIISRMDGWTEYELDRCILPHPALENLTMRQMLQFTTIHTYHHLSAITG</sequence>
<evidence type="ECO:0000313" key="3">
    <source>
        <dbReference type="Proteomes" id="UP000223913"/>
    </source>
</evidence>